<dbReference type="VEuPathDB" id="VectorBase:MDOMA2_004140"/>
<dbReference type="eggNOG" id="KOG3889">
    <property type="taxonomic scope" value="Eukaryota"/>
</dbReference>
<organism evidence="14">
    <name type="scientific">Musca domestica</name>
    <name type="common">House fly</name>
    <dbReference type="NCBI Taxonomy" id="7370"/>
    <lineage>
        <taxon>Eukaryota</taxon>
        <taxon>Metazoa</taxon>
        <taxon>Ecdysozoa</taxon>
        <taxon>Arthropoda</taxon>
        <taxon>Hexapoda</taxon>
        <taxon>Insecta</taxon>
        <taxon>Pterygota</taxon>
        <taxon>Neoptera</taxon>
        <taxon>Endopterygota</taxon>
        <taxon>Diptera</taxon>
        <taxon>Brachycera</taxon>
        <taxon>Muscomorpha</taxon>
        <taxon>Muscoidea</taxon>
        <taxon>Muscidae</taxon>
        <taxon>Musca</taxon>
    </lineage>
</organism>
<dbReference type="GO" id="GO:0003677">
    <property type="term" value="F:DNA binding"/>
    <property type="evidence" value="ECO:0007669"/>
    <property type="project" value="UniProtKB-UniRule"/>
</dbReference>
<evidence type="ECO:0000313" key="14">
    <source>
        <dbReference type="EnsemblMetazoa" id="MDOA000611-PA"/>
    </source>
</evidence>
<keyword evidence="6" id="KW-0124">Carnitine biosynthesis</keyword>
<evidence type="ECO:0000256" key="1">
    <source>
        <dbReference type="ARBA" id="ARBA00001961"/>
    </source>
</evidence>
<keyword evidence="5" id="KW-0862">Zinc</keyword>
<dbReference type="PROSITE" id="PS50950">
    <property type="entry name" value="ZF_THAP"/>
    <property type="match status" value="1"/>
</dbReference>
<dbReference type="SUPFAM" id="SSF57716">
    <property type="entry name" value="Glucocorticoid receptor-like (DNA-binding domain)"/>
    <property type="match status" value="1"/>
</dbReference>
<dbReference type="EnsemblMetazoa" id="MDOA000611-RA">
    <property type="protein sequence ID" value="MDOA000611-PA"/>
    <property type="gene ID" value="MDOA000611"/>
</dbReference>
<dbReference type="InterPro" id="IPR010376">
    <property type="entry name" value="GBBH-like_N"/>
</dbReference>
<feature type="domain" description="THAP-type" evidence="13">
    <location>
        <begin position="4"/>
        <end position="84"/>
    </location>
</feature>
<name>A0A1I8M2K8_MUSDO</name>
<keyword evidence="3" id="KW-0479">Metal-binding</keyword>
<protein>
    <submittedName>
        <fullName evidence="16">Uncharacterized protein LOC101892707 isoform X1</fullName>
    </submittedName>
</protein>
<feature type="region of interest" description="Disordered" evidence="12">
    <location>
        <begin position="130"/>
        <end position="169"/>
    </location>
</feature>
<dbReference type="PANTHER" id="PTHR10696">
    <property type="entry name" value="GAMMA-BUTYROBETAINE HYDROXYLASE-RELATED"/>
    <property type="match status" value="1"/>
</dbReference>
<dbReference type="InterPro" id="IPR050411">
    <property type="entry name" value="AlphaKG_dependent_hydroxylases"/>
</dbReference>
<reference evidence="16" key="2">
    <citation type="submission" date="2025-04" db="UniProtKB">
        <authorList>
            <consortium name="RefSeq"/>
        </authorList>
    </citation>
    <scope>IDENTIFICATION</scope>
    <source>
        <strain evidence="16">Aabys</strain>
    </source>
</reference>
<dbReference type="InterPro" id="IPR006612">
    <property type="entry name" value="THAP_Znf"/>
</dbReference>
<reference evidence="14" key="1">
    <citation type="submission" date="2020-05" db="UniProtKB">
        <authorList>
            <consortium name="EnsemblMetazoa"/>
        </authorList>
    </citation>
    <scope>IDENTIFICATION</scope>
    <source>
        <strain evidence="14">Aabys</strain>
    </source>
</reference>
<feature type="compositionally biased region" description="Pro residues" evidence="12">
    <location>
        <begin position="204"/>
        <end position="216"/>
    </location>
</feature>
<dbReference type="KEGG" id="mde:101892707"/>
<evidence type="ECO:0000256" key="2">
    <source>
        <dbReference type="ARBA" id="ARBA00005022"/>
    </source>
</evidence>
<dbReference type="VEuPathDB" id="VectorBase:MDOA000611"/>
<dbReference type="RefSeq" id="XP_005175046.1">
    <property type="nucleotide sequence ID" value="XM_005174989.3"/>
</dbReference>
<proteinExistence type="predicted"/>
<keyword evidence="9" id="KW-0408">Iron</keyword>
<accession>A0A1I8M2K8</accession>
<keyword evidence="10 11" id="KW-0238">DNA-binding</keyword>
<evidence type="ECO:0000256" key="11">
    <source>
        <dbReference type="PROSITE-ProRule" id="PRU00309"/>
    </source>
</evidence>
<dbReference type="GO" id="GO:0045329">
    <property type="term" value="P:carnitine biosynthetic process"/>
    <property type="evidence" value="ECO:0007669"/>
    <property type="project" value="UniProtKB-KW"/>
</dbReference>
<comment type="cofactor">
    <cofactor evidence="1">
        <name>L-ascorbate</name>
        <dbReference type="ChEBI" id="CHEBI:38290"/>
    </cofactor>
</comment>
<feature type="compositionally biased region" description="Low complexity" evidence="12">
    <location>
        <begin position="133"/>
        <end position="154"/>
    </location>
</feature>
<keyword evidence="4 11" id="KW-0863">Zinc-finger</keyword>
<dbReference type="Proteomes" id="UP001652621">
    <property type="component" value="Unplaced"/>
</dbReference>
<evidence type="ECO:0000256" key="4">
    <source>
        <dbReference type="ARBA" id="ARBA00022771"/>
    </source>
</evidence>
<dbReference type="OrthoDB" id="408743at2759"/>
<evidence type="ECO:0000256" key="9">
    <source>
        <dbReference type="ARBA" id="ARBA00023004"/>
    </source>
</evidence>
<evidence type="ECO:0000256" key="5">
    <source>
        <dbReference type="ARBA" id="ARBA00022833"/>
    </source>
</evidence>
<dbReference type="GO" id="GO:0008270">
    <property type="term" value="F:zinc ion binding"/>
    <property type="evidence" value="ECO:0007669"/>
    <property type="project" value="UniProtKB-KW"/>
</dbReference>
<evidence type="ECO:0000256" key="12">
    <source>
        <dbReference type="SAM" id="MobiDB-lite"/>
    </source>
</evidence>
<dbReference type="Gene3D" id="3.60.130.10">
    <property type="entry name" value="Clavaminate synthase-like"/>
    <property type="match status" value="1"/>
</dbReference>
<keyword evidence="15" id="KW-1185">Reference proteome</keyword>
<gene>
    <name evidence="14" type="primary">101892707</name>
    <name evidence="16" type="synonym">LOC101892707</name>
</gene>
<keyword evidence="7" id="KW-0223">Dioxygenase</keyword>
<evidence type="ECO:0000256" key="6">
    <source>
        <dbReference type="ARBA" id="ARBA00022873"/>
    </source>
</evidence>
<dbReference type="GO" id="GO:0051213">
    <property type="term" value="F:dioxygenase activity"/>
    <property type="evidence" value="ECO:0007669"/>
    <property type="project" value="UniProtKB-KW"/>
</dbReference>
<sequence>MHNRPFRKCALPQCSGLRFNLVHKFPRRKERLQQWLDAIGSPRLSNLPVERLNLLWICCRHFRVEDYVNPQSKTLNVAAVPSLNLQQLNALDKCRQGDVEKATVLTDEEIIWLQESKSRGQLELLKLKANPRQTTSPSGQQQQQSNSVSSTTITPSPPPPPSTSPTSTTAAISLAEAERILKQTPCFPKSITTSTATTPTSSIIPPPTIHNVPPSPTDSTEDTTDFTLFLDDGYIEINDYKRARTYELNSLWLRSLCHCSKCYDVEHDVPKINVFELSPEVQPIMANVSDETTKLEIVWEDGHTSTYDLNKIYEKMQRKNATNPLHNYILWSVREMKEKDTCDAFQPIPCYDLLMDTNKIPTALQRLQQTGVLVITSLPKSDADSLLRRTLISKLFNHVWDNLTSERRRNFCANHTTPYTNCTFESMDKGLQMLTVPYHNENIKIKLCLVDGFNAAKQLQQLNKISYDFLTQYILDYSFKDNRGYSHKTKHHVINLKDERIMFAPYHLGDLKAQDFDLVATHSRNFNEILKRSENQWHLELDSEMLIILDNFRICWCLSEPHADAAELSCFYMERRHFLSSLHQLQKQ</sequence>
<comment type="pathway">
    <text evidence="2">Amine and polyamine biosynthesis; carnitine biosynthesis.</text>
</comment>
<evidence type="ECO:0000259" key="13">
    <source>
        <dbReference type="PROSITE" id="PS50950"/>
    </source>
</evidence>
<evidence type="ECO:0000256" key="3">
    <source>
        <dbReference type="ARBA" id="ARBA00022723"/>
    </source>
</evidence>
<dbReference type="Gene3D" id="3.30.2020.30">
    <property type="match status" value="1"/>
</dbReference>
<evidence type="ECO:0000313" key="15">
    <source>
        <dbReference type="Proteomes" id="UP001652621"/>
    </source>
</evidence>
<evidence type="ECO:0000256" key="8">
    <source>
        <dbReference type="ARBA" id="ARBA00023002"/>
    </source>
</evidence>
<dbReference type="STRING" id="7370.A0A1I8M2K8"/>
<evidence type="ECO:0000313" key="16">
    <source>
        <dbReference type="RefSeq" id="XP_005175046.1"/>
    </source>
</evidence>
<dbReference type="SMART" id="SM00980">
    <property type="entry name" value="THAP"/>
    <property type="match status" value="1"/>
</dbReference>
<dbReference type="Pfam" id="PF06155">
    <property type="entry name" value="GBBH-like_N"/>
    <property type="match status" value="1"/>
</dbReference>
<dbReference type="GeneID" id="101892707"/>
<dbReference type="InterPro" id="IPR042098">
    <property type="entry name" value="TauD-like_sf"/>
</dbReference>
<dbReference type="AlphaFoldDB" id="A0A1I8M2K8"/>
<evidence type="ECO:0000256" key="10">
    <source>
        <dbReference type="ARBA" id="ARBA00023125"/>
    </source>
</evidence>
<feature type="compositionally biased region" description="Low complexity" evidence="12">
    <location>
        <begin position="190"/>
        <end position="203"/>
    </location>
</feature>
<dbReference type="SMART" id="SM00692">
    <property type="entry name" value="DM3"/>
    <property type="match status" value="1"/>
</dbReference>
<feature type="region of interest" description="Disordered" evidence="12">
    <location>
        <begin position="188"/>
        <end position="224"/>
    </location>
</feature>
<dbReference type="GO" id="GO:0005739">
    <property type="term" value="C:mitochondrion"/>
    <property type="evidence" value="ECO:0007669"/>
    <property type="project" value="TreeGrafter"/>
</dbReference>
<evidence type="ECO:0000256" key="7">
    <source>
        <dbReference type="ARBA" id="ARBA00022964"/>
    </source>
</evidence>
<dbReference type="PANTHER" id="PTHR10696:SF51">
    <property type="entry name" value="TRIMETHYLLYSINE DIOXYGENASE, MITOCHONDRIAL"/>
    <property type="match status" value="1"/>
</dbReference>
<dbReference type="InterPro" id="IPR038492">
    <property type="entry name" value="GBBH-like_N_sf"/>
</dbReference>
<keyword evidence="8" id="KW-0560">Oxidoreductase</keyword>
<dbReference type="Pfam" id="PF05485">
    <property type="entry name" value="THAP"/>
    <property type="match status" value="1"/>
</dbReference>